<keyword evidence="1" id="KW-0472">Membrane</keyword>
<keyword evidence="3" id="KW-1185">Reference proteome</keyword>
<evidence type="ECO:0000256" key="1">
    <source>
        <dbReference type="SAM" id="Phobius"/>
    </source>
</evidence>
<reference evidence="2" key="1">
    <citation type="submission" date="2022-12" db="EMBL/GenBank/DDBJ databases">
        <title>Draft genome assemblies for two species of Escallonia (Escalloniales).</title>
        <authorList>
            <person name="Chanderbali A."/>
            <person name="Dervinis C."/>
            <person name="Anghel I."/>
            <person name="Soltis D."/>
            <person name="Soltis P."/>
            <person name="Zapata F."/>
        </authorList>
    </citation>
    <scope>NUCLEOTIDE SEQUENCE</scope>
    <source>
        <strain evidence="2">UCBG64.0493</strain>
        <tissue evidence="2">Leaf</tissue>
    </source>
</reference>
<dbReference type="InterPro" id="IPR001938">
    <property type="entry name" value="Thaumatin"/>
</dbReference>
<dbReference type="Pfam" id="PF00314">
    <property type="entry name" value="Thaumatin"/>
    <property type="match status" value="1"/>
</dbReference>
<sequence length="366" mass="39453">MAETRLLRAILFVNAILLFSTAPSFCPSAAGVYPTKIKLENECSYTVWPRVVPGNGTRPLTTTTPLTLEPGESASIFIPVSWFGQLWARTRCSYDFSGRFTCLTGDCGTGSAECDSAQTVPPVTVAEFNISGNAGLDFYGVSATRGYNLAMLVVPQSDGEANCMATACVNGPNGGCPYETSGSCTTTCFAFGDPKNCCSGVYVPRGVCKPSEYSLYFGSRCPWAPSYVYDENDGKKKNRAFACSMADYLITFCPHPSLATGHKVAAGSKTRPSSARKTKRVILISLVVVTIVIAILLIALKVFVPGLVVDTVSAIYTALGLLLLYGRWKQGEEDGKQRKTDDIWHAEMQSIPPTILVAEFSYSFIN</sequence>
<keyword evidence="1" id="KW-1133">Transmembrane helix</keyword>
<dbReference type="PANTHER" id="PTHR31048">
    <property type="entry name" value="OS03G0233200 PROTEIN"/>
    <property type="match status" value="1"/>
</dbReference>
<dbReference type="Proteomes" id="UP001188597">
    <property type="component" value="Unassembled WGS sequence"/>
</dbReference>
<comment type="caution">
    <text evidence="2">The sequence shown here is derived from an EMBL/GenBank/DDBJ whole genome shotgun (WGS) entry which is preliminary data.</text>
</comment>
<dbReference type="PROSITE" id="PS51367">
    <property type="entry name" value="THAUMATIN_2"/>
    <property type="match status" value="1"/>
</dbReference>
<organism evidence="2 3">
    <name type="scientific">Escallonia herrerae</name>
    <dbReference type="NCBI Taxonomy" id="1293975"/>
    <lineage>
        <taxon>Eukaryota</taxon>
        <taxon>Viridiplantae</taxon>
        <taxon>Streptophyta</taxon>
        <taxon>Embryophyta</taxon>
        <taxon>Tracheophyta</taxon>
        <taxon>Spermatophyta</taxon>
        <taxon>Magnoliopsida</taxon>
        <taxon>eudicotyledons</taxon>
        <taxon>Gunneridae</taxon>
        <taxon>Pentapetalae</taxon>
        <taxon>asterids</taxon>
        <taxon>campanulids</taxon>
        <taxon>Escalloniales</taxon>
        <taxon>Escalloniaceae</taxon>
        <taxon>Escallonia</taxon>
    </lineage>
</organism>
<accession>A0AA88WX11</accession>
<proteinExistence type="predicted"/>
<dbReference type="InterPro" id="IPR037176">
    <property type="entry name" value="Osmotin/thaumatin-like_sf"/>
</dbReference>
<dbReference type="PROSITE" id="PS00316">
    <property type="entry name" value="THAUMATIN_1"/>
    <property type="match status" value="1"/>
</dbReference>
<dbReference type="AlphaFoldDB" id="A0AA88WX11"/>
<dbReference type="SMART" id="SM00205">
    <property type="entry name" value="THN"/>
    <property type="match status" value="1"/>
</dbReference>
<keyword evidence="1" id="KW-0812">Transmembrane</keyword>
<dbReference type="SUPFAM" id="SSF49870">
    <property type="entry name" value="Osmotin, thaumatin-like protein"/>
    <property type="match status" value="1"/>
</dbReference>
<gene>
    <name evidence="2" type="ORF">RJ639_033183</name>
</gene>
<feature type="transmembrane region" description="Helical" evidence="1">
    <location>
        <begin position="6"/>
        <end position="26"/>
    </location>
</feature>
<name>A0AA88WX11_9ASTE</name>
<dbReference type="PRINTS" id="PR00347">
    <property type="entry name" value="THAUMATIN"/>
</dbReference>
<dbReference type="InterPro" id="IPR017949">
    <property type="entry name" value="Thaumatin_CS"/>
</dbReference>
<evidence type="ECO:0008006" key="4">
    <source>
        <dbReference type="Google" id="ProtNLM"/>
    </source>
</evidence>
<protein>
    <recommendedName>
        <fullName evidence="4">Thaumatin-like protein</fullName>
    </recommendedName>
</protein>
<evidence type="ECO:0000313" key="2">
    <source>
        <dbReference type="EMBL" id="KAK3035591.1"/>
    </source>
</evidence>
<dbReference type="Gene3D" id="2.60.110.10">
    <property type="entry name" value="Thaumatin"/>
    <property type="match status" value="1"/>
</dbReference>
<feature type="transmembrane region" description="Helical" evidence="1">
    <location>
        <begin position="281"/>
        <end position="300"/>
    </location>
</feature>
<evidence type="ECO:0000313" key="3">
    <source>
        <dbReference type="Proteomes" id="UP001188597"/>
    </source>
</evidence>
<dbReference type="EMBL" id="JAVXUP010000170">
    <property type="protein sequence ID" value="KAK3035591.1"/>
    <property type="molecule type" value="Genomic_DNA"/>
</dbReference>
<feature type="transmembrane region" description="Helical" evidence="1">
    <location>
        <begin position="306"/>
        <end position="326"/>
    </location>
</feature>